<dbReference type="AlphaFoldDB" id="A0A2P5K821"/>
<proteinExistence type="predicted"/>
<protein>
    <submittedName>
        <fullName evidence="1">Uncharacterized protein</fullName>
    </submittedName>
</protein>
<sequence length="266" mass="29732">MHYKRQHHHFRSIAAKAIYGVYIKISSFQACLGIQTYAQRIYHSLCSVHCSPPDTRSAKIETVSHIETAYIGLLCHKFPRRMLQTDIAVTVWRCGQRCASAAWRWNQVRVAACVQQVTHRRQCTAMQGMNPRQPRPSKCPRRGCSGFSKAIPNTTTPKVTWQDPAQSILNTQPLILDAAEHALILEAGSYQHVIYDQYGNLVWDPITEGTSGELIGNMADNVYVAGSGFTPDTTTQLTSSSMPGSTANMWAYFDTGPRAADRRLRS</sequence>
<evidence type="ECO:0000313" key="1">
    <source>
        <dbReference type="EMBL" id="PPB82863.1"/>
    </source>
</evidence>
<keyword evidence="2" id="KW-1185">Reference proteome</keyword>
<evidence type="ECO:0000313" key="2">
    <source>
        <dbReference type="Proteomes" id="UP000243096"/>
    </source>
</evidence>
<accession>A0A2P5K821</accession>
<dbReference type="Proteomes" id="UP000243096">
    <property type="component" value="Unassembled WGS sequence"/>
</dbReference>
<gene>
    <name evidence="1" type="ORF">B0O95_11240</name>
</gene>
<organism evidence="1 2">
    <name type="scientific">Mycetohabitans endofungorum</name>
    <dbReference type="NCBI Taxonomy" id="417203"/>
    <lineage>
        <taxon>Bacteria</taxon>
        <taxon>Pseudomonadati</taxon>
        <taxon>Pseudomonadota</taxon>
        <taxon>Betaproteobacteria</taxon>
        <taxon>Burkholderiales</taxon>
        <taxon>Burkholderiaceae</taxon>
        <taxon>Mycetohabitans</taxon>
    </lineage>
</organism>
<comment type="caution">
    <text evidence="1">The sequence shown here is derived from an EMBL/GenBank/DDBJ whole genome shotgun (WGS) entry which is preliminary data.</text>
</comment>
<reference evidence="1 2" key="1">
    <citation type="submission" date="2018-01" db="EMBL/GenBank/DDBJ databases">
        <title>Genomic Encyclopedia of Type Strains, Phase III (KMG-III): the genomes of soil and plant-associated and newly described type strains.</title>
        <authorList>
            <person name="Whitman W."/>
        </authorList>
    </citation>
    <scope>NUCLEOTIDE SEQUENCE [LARGE SCALE GENOMIC DNA]</scope>
    <source>
        <strain evidence="1 2">HKI456</strain>
    </source>
</reference>
<name>A0A2P5K821_9BURK</name>
<dbReference type="EMBL" id="PRDW01000012">
    <property type="protein sequence ID" value="PPB82863.1"/>
    <property type="molecule type" value="Genomic_DNA"/>
</dbReference>